<evidence type="ECO:0000313" key="3">
    <source>
        <dbReference type="Proteomes" id="UP000188235"/>
    </source>
</evidence>
<accession>A0A1Q2D2L3</accession>
<organism evidence="2 3">
    <name type="scientific">Tessaracoccus flavescens</name>
    <dbReference type="NCBI Taxonomy" id="399497"/>
    <lineage>
        <taxon>Bacteria</taxon>
        <taxon>Bacillati</taxon>
        <taxon>Actinomycetota</taxon>
        <taxon>Actinomycetes</taxon>
        <taxon>Propionibacteriales</taxon>
        <taxon>Propionibacteriaceae</taxon>
        <taxon>Tessaracoccus</taxon>
    </lineage>
</organism>
<dbReference type="Pfam" id="PF20058">
    <property type="entry name" value="DUF6457"/>
    <property type="match status" value="1"/>
</dbReference>
<evidence type="ECO:0000313" key="2">
    <source>
        <dbReference type="EMBL" id="AQP52596.1"/>
    </source>
</evidence>
<gene>
    <name evidence="2" type="ORF">BW733_11750</name>
</gene>
<protein>
    <recommendedName>
        <fullName evidence="1">DUF6457 domain-containing protein</fullName>
    </recommendedName>
</protein>
<dbReference type="OrthoDB" id="3732314at2"/>
<keyword evidence="3" id="KW-1185">Reference proteome</keyword>
<feature type="domain" description="DUF6457" evidence="1">
    <location>
        <begin position="2"/>
        <end position="69"/>
    </location>
</feature>
<evidence type="ECO:0000259" key="1">
    <source>
        <dbReference type="Pfam" id="PF20058"/>
    </source>
</evidence>
<dbReference type="Proteomes" id="UP000188235">
    <property type="component" value="Chromosome"/>
</dbReference>
<dbReference type="InterPro" id="IPR045598">
    <property type="entry name" value="DUF6457"/>
</dbReference>
<proteinExistence type="predicted"/>
<dbReference type="KEGG" id="tfa:BW733_11750"/>
<sequence length="72" mass="7526">MGTWIAPATEALGLSQEEVPVDDLLTLTAVIARRVDCPMAPVSAFLVGLAVGRGADPQEAMKKLTGLAQDFT</sequence>
<dbReference type="AlphaFoldDB" id="A0A1Q2D2L3"/>
<dbReference type="EMBL" id="CP019607">
    <property type="protein sequence ID" value="AQP52596.1"/>
    <property type="molecule type" value="Genomic_DNA"/>
</dbReference>
<reference evidence="2" key="1">
    <citation type="journal article" date="2008" name="Int. J. Syst. Evol. Microbiol.">
        <title>Tessaracoccus flavescens sp. nov., isolated from marine sediment.</title>
        <authorList>
            <person name="Lee D.W."/>
            <person name="Lee S.D."/>
        </authorList>
    </citation>
    <scope>NUCLEOTIDE SEQUENCE [LARGE SCALE GENOMIC DNA]</scope>
    <source>
        <strain evidence="2">SST-39T</strain>
    </source>
</reference>
<reference evidence="2" key="2">
    <citation type="submission" date="2017-02" db="EMBL/GenBank/DDBJ databases">
        <authorList>
            <person name="Peterson S.W."/>
        </authorList>
    </citation>
    <scope>NUCLEOTIDE SEQUENCE</scope>
    <source>
        <strain evidence="2">SST-39T</strain>
    </source>
</reference>
<name>A0A1Q2D2L3_9ACTN</name>
<dbReference type="STRING" id="399497.BW733_11750"/>